<dbReference type="Proteomes" id="UP000323994">
    <property type="component" value="Unassembled WGS sequence"/>
</dbReference>
<reference evidence="1 2" key="1">
    <citation type="submission" date="2019-05" db="EMBL/GenBank/DDBJ databases">
        <authorList>
            <person name="Qu J.-H."/>
        </authorList>
    </citation>
    <scope>NUCLEOTIDE SEQUENCE [LARGE SCALE GENOMIC DNA]</scope>
    <source>
        <strain evidence="1 2">NS28</strain>
    </source>
</reference>
<dbReference type="EMBL" id="VBSN01000049">
    <property type="protein sequence ID" value="KAA6438406.1"/>
    <property type="molecule type" value="Genomic_DNA"/>
</dbReference>
<proteinExistence type="predicted"/>
<keyword evidence="2" id="KW-1185">Reference proteome</keyword>
<comment type="caution">
    <text evidence="1">The sequence shown here is derived from an EMBL/GenBank/DDBJ whole genome shotgun (WGS) entry which is preliminary data.</text>
</comment>
<gene>
    <name evidence="1" type="ORF">FEM33_17100</name>
</gene>
<evidence type="ECO:0000313" key="2">
    <source>
        <dbReference type="Proteomes" id="UP000323994"/>
    </source>
</evidence>
<dbReference type="AlphaFoldDB" id="A0A5M8QUU1"/>
<organism evidence="1 2">
    <name type="scientific">Dyadobacter flavalbus</name>
    <dbReference type="NCBI Taxonomy" id="2579942"/>
    <lineage>
        <taxon>Bacteria</taxon>
        <taxon>Pseudomonadati</taxon>
        <taxon>Bacteroidota</taxon>
        <taxon>Cytophagia</taxon>
        <taxon>Cytophagales</taxon>
        <taxon>Spirosomataceae</taxon>
        <taxon>Dyadobacter</taxon>
    </lineage>
</organism>
<sequence length="63" mass="6937">MTGCKGPVAQTISHERQLTNRKSRVYSSSAEEVQPVCAVQVLTIRNEHDVVQAEYDCSACAQL</sequence>
<evidence type="ECO:0000313" key="1">
    <source>
        <dbReference type="EMBL" id="KAA6438406.1"/>
    </source>
</evidence>
<protein>
    <submittedName>
        <fullName evidence="1">Uncharacterized protein</fullName>
    </submittedName>
</protein>
<name>A0A5M8QUU1_9BACT</name>
<accession>A0A5M8QUU1</accession>
<dbReference type="RefSeq" id="WP_139013208.1">
    <property type="nucleotide sequence ID" value="NZ_VBSN01000049.1"/>
</dbReference>